<sequence>MIRCEARKLFLSDPDTWYAVSARWIFQGCYPGETTHDMEFMPYVEQLEVVCYLLDDFSDESHFNDEIRHNDGRRSANVDEQQNEVIWYFWHRVHTRFPRVSRVVLSFIFPEKLATVPADDWRTIKRMCTPGVEVYFSAVTYEDRVFSRREKRTWRELKDDEGWTEIPNYDQPRIVMPPKIFRGPIGAYESWIYKATQLAARKETIKTMLVAAVEKHHFYGRHEPFTCPVPDCQAWFDEPEQFTTHMLVEDRINLGNHNLFLNQEMMPPEPFKALFATNEEELEELRQEERRKSEFLRDLWDKEGTERGGAALQAAIHQVEHDPLCFQGRTPAMHSRTLGDLLYYLGYK</sequence>
<evidence type="ECO:0000313" key="2">
    <source>
        <dbReference type="Proteomes" id="UP001153331"/>
    </source>
</evidence>
<keyword evidence="2" id="KW-1185">Reference proteome</keyword>
<name>A0ACC2HVP0_9PLEO</name>
<evidence type="ECO:0000313" key="1">
    <source>
        <dbReference type="EMBL" id="KAJ8107142.1"/>
    </source>
</evidence>
<reference evidence="1" key="1">
    <citation type="submission" date="2022-11" db="EMBL/GenBank/DDBJ databases">
        <title>Genome Sequence of Boeremia exigua.</title>
        <authorList>
            <person name="Buettner E."/>
        </authorList>
    </citation>
    <scope>NUCLEOTIDE SEQUENCE</scope>
    <source>
        <strain evidence="1">CU02</strain>
    </source>
</reference>
<organism evidence="1 2">
    <name type="scientific">Boeremia exigua</name>
    <dbReference type="NCBI Taxonomy" id="749465"/>
    <lineage>
        <taxon>Eukaryota</taxon>
        <taxon>Fungi</taxon>
        <taxon>Dikarya</taxon>
        <taxon>Ascomycota</taxon>
        <taxon>Pezizomycotina</taxon>
        <taxon>Dothideomycetes</taxon>
        <taxon>Pleosporomycetidae</taxon>
        <taxon>Pleosporales</taxon>
        <taxon>Pleosporineae</taxon>
        <taxon>Didymellaceae</taxon>
        <taxon>Boeremia</taxon>
    </lineage>
</organism>
<protein>
    <submittedName>
        <fullName evidence="1">Uncharacterized protein</fullName>
    </submittedName>
</protein>
<gene>
    <name evidence="1" type="ORF">OPT61_g9072</name>
</gene>
<comment type="caution">
    <text evidence="1">The sequence shown here is derived from an EMBL/GenBank/DDBJ whole genome shotgun (WGS) entry which is preliminary data.</text>
</comment>
<dbReference type="Proteomes" id="UP001153331">
    <property type="component" value="Unassembled WGS sequence"/>
</dbReference>
<accession>A0ACC2HVP0</accession>
<proteinExistence type="predicted"/>
<dbReference type="EMBL" id="JAPHNI010000996">
    <property type="protein sequence ID" value="KAJ8107142.1"/>
    <property type="molecule type" value="Genomic_DNA"/>
</dbReference>